<accession>A0ABU4Q2P0</accession>
<name>A0ABU4Q2P0_9GAMM</name>
<dbReference type="RefSeq" id="WP_084331656.1">
    <property type="nucleotide sequence ID" value="NZ_CBCSET010000002.1"/>
</dbReference>
<gene>
    <name evidence="2" type="ORF">SIM71_20345</name>
</gene>
<dbReference type="EMBL" id="JAWXXP010000001">
    <property type="protein sequence ID" value="MDX5994417.1"/>
    <property type="molecule type" value="Genomic_DNA"/>
</dbReference>
<evidence type="ECO:0000313" key="3">
    <source>
        <dbReference type="Proteomes" id="UP001278050"/>
    </source>
</evidence>
<feature type="compositionally biased region" description="Acidic residues" evidence="1">
    <location>
        <begin position="96"/>
        <end position="109"/>
    </location>
</feature>
<dbReference type="Proteomes" id="UP001278050">
    <property type="component" value="Unassembled WGS sequence"/>
</dbReference>
<reference evidence="2 3" key="1">
    <citation type="submission" date="2023-11" db="EMBL/GenBank/DDBJ databases">
        <title>MicrobeMod: A computational toolkit for identifying prokaryotic methylation and restriction-modification with nanopore sequencing.</title>
        <authorList>
            <person name="Crits-Christoph A."/>
            <person name="Kang S.C."/>
            <person name="Lee H."/>
            <person name="Ostrov N."/>
        </authorList>
    </citation>
    <scope>NUCLEOTIDE SEQUENCE [LARGE SCALE GENOMIC DNA]</scope>
    <source>
        <strain evidence="2 3">ATCC BAA-571</strain>
    </source>
</reference>
<sequence length="109" mass="10669">MSNEKVAVKFTKSWRGYSAGEVACFGEVAAGDLVKGKVAELVKAGKAPDKPAAPAPAGKGGGKGSGKGGAAKAGSGEAAPEPGAPVDTPPNPDTPLADEEPGDDDEKKP</sequence>
<protein>
    <submittedName>
        <fullName evidence="2">Uncharacterized protein</fullName>
    </submittedName>
</protein>
<organism evidence="2 3">
    <name type="scientific">Ectopseudomonas alcaliphila</name>
    <dbReference type="NCBI Taxonomy" id="101564"/>
    <lineage>
        <taxon>Bacteria</taxon>
        <taxon>Pseudomonadati</taxon>
        <taxon>Pseudomonadota</taxon>
        <taxon>Gammaproteobacteria</taxon>
        <taxon>Pseudomonadales</taxon>
        <taxon>Pseudomonadaceae</taxon>
        <taxon>Ectopseudomonas</taxon>
    </lineage>
</organism>
<keyword evidence="3" id="KW-1185">Reference proteome</keyword>
<feature type="compositionally biased region" description="Gly residues" evidence="1">
    <location>
        <begin position="58"/>
        <end position="71"/>
    </location>
</feature>
<proteinExistence type="predicted"/>
<feature type="compositionally biased region" description="Low complexity" evidence="1">
    <location>
        <begin position="72"/>
        <end position="85"/>
    </location>
</feature>
<comment type="caution">
    <text evidence="2">The sequence shown here is derived from an EMBL/GenBank/DDBJ whole genome shotgun (WGS) entry which is preliminary data.</text>
</comment>
<evidence type="ECO:0000313" key="2">
    <source>
        <dbReference type="EMBL" id="MDX5994417.1"/>
    </source>
</evidence>
<feature type="region of interest" description="Disordered" evidence="1">
    <location>
        <begin position="44"/>
        <end position="109"/>
    </location>
</feature>
<evidence type="ECO:0000256" key="1">
    <source>
        <dbReference type="SAM" id="MobiDB-lite"/>
    </source>
</evidence>